<dbReference type="EMBL" id="UAUU01000005">
    <property type="protein sequence ID" value="SPZ85021.1"/>
    <property type="molecule type" value="Genomic_DNA"/>
</dbReference>
<dbReference type="InterPro" id="IPR036390">
    <property type="entry name" value="WH_DNA-bd_sf"/>
</dbReference>
<dbReference type="PROSITE" id="PS51118">
    <property type="entry name" value="HTH_HXLR"/>
    <property type="match status" value="1"/>
</dbReference>
<dbReference type="AlphaFoldDB" id="A0A2X2IXY3"/>
<name>A0A2X2IXY3_SPHMU</name>
<protein>
    <submittedName>
        <fullName evidence="5">Uncharacterized HTH-type transcriptional regulator ytcD</fullName>
    </submittedName>
</protein>
<dbReference type="SUPFAM" id="SSF46785">
    <property type="entry name" value="Winged helix' DNA-binding domain"/>
    <property type="match status" value="1"/>
</dbReference>
<accession>A0A2X2IXY3</accession>
<gene>
    <name evidence="5" type="primary">ytcD_1</name>
    <name evidence="6" type="synonym">ytcD</name>
    <name evidence="5" type="ORF">NCTC11343_01578</name>
    <name evidence="6" type="ORF">SPHINGO8BC_51223</name>
</gene>
<dbReference type="Proteomes" id="UP000251241">
    <property type="component" value="Unassembled WGS sequence"/>
</dbReference>
<dbReference type="EMBL" id="CABWMV010000024">
    <property type="protein sequence ID" value="VXC96887.1"/>
    <property type="molecule type" value="Genomic_DNA"/>
</dbReference>
<keyword evidence="3" id="KW-0804">Transcription</keyword>
<dbReference type="InterPro" id="IPR036388">
    <property type="entry name" value="WH-like_DNA-bd_sf"/>
</dbReference>
<evidence type="ECO:0000313" key="7">
    <source>
        <dbReference type="Proteomes" id="UP000251241"/>
    </source>
</evidence>
<dbReference type="Pfam" id="PF01638">
    <property type="entry name" value="HxlR"/>
    <property type="match status" value="1"/>
</dbReference>
<accession>A0A654CX66</accession>
<dbReference type="GO" id="GO:0003677">
    <property type="term" value="F:DNA binding"/>
    <property type="evidence" value="ECO:0007669"/>
    <property type="project" value="UniProtKB-KW"/>
</dbReference>
<dbReference type="RefSeq" id="WP_070567630.1">
    <property type="nucleotide sequence ID" value="NZ_JBHYYD010000009.1"/>
</dbReference>
<evidence type="ECO:0000256" key="1">
    <source>
        <dbReference type="ARBA" id="ARBA00023015"/>
    </source>
</evidence>
<evidence type="ECO:0000256" key="3">
    <source>
        <dbReference type="ARBA" id="ARBA00023163"/>
    </source>
</evidence>
<dbReference type="Proteomes" id="UP000432350">
    <property type="component" value="Unassembled WGS sequence"/>
</dbReference>
<evidence type="ECO:0000259" key="4">
    <source>
        <dbReference type="PROSITE" id="PS51118"/>
    </source>
</evidence>
<sequence length="126" mass="14528">MEKEIETKSRFIDSECAKKIRAIDDTMDILSGKWKISILSRLGYKPMRYSELLRDINGIAGKVLSRELKDLETNGLVKREVSQTQPLSVTYDVTPYGMTLKSLTDSIAEWGLQHRKRIIDSHKQDR</sequence>
<keyword evidence="1" id="KW-0805">Transcription regulation</keyword>
<evidence type="ECO:0000256" key="2">
    <source>
        <dbReference type="ARBA" id="ARBA00023125"/>
    </source>
</evidence>
<proteinExistence type="predicted"/>
<dbReference type="PANTHER" id="PTHR33204">
    <property type="entry name" value="TRANSCRIPTIONAL REGULATOR, MARR FAMILY"/>
    <property type="match status" value="1"/>
</dbReference>
<dbReference type="InterPro" id="IPR002577">
    <property type="entry name" value="HTH_HxlR"/>
</dbReference>
<reference evidence="5 7" key="1">
    <citation type="submission" date="2018-06" db="EMBL/GenBank/DDBJ databases">
        <authorList>
            <consortium name="Pathogen Informatics"/>
            <person name="Doyle S."/>
        </authorList>
    </citation>
    <scope>NUCLEOTIDE SEQUENCE [LARGE SCALE GENOMIC DNA]</scope>
    <source>
        <strain evidence="5 7">NCTC11343</strain>
    </source>
</reference>
<evidence type="ECO:0000313" key="8">
    <source>
        <dbReference type="Proteomes" id="UP000432350"/>
    </source>
</evidence>
<evidence type="ECO:0000313" key="6">
    <source>
        <dbReference type="EMBL" id="VXC96887.1"/>
    </source>
</evidence>
<keyword evidence="2" id="KW-0238">DNA-binding</keyword>
<dbReference type="Gene3D" id="1.10.10.10">
    <property type="entry name" value="Winged helix-like DNA-binding domain superfamily/Winged helix DNA-binding domain"/>
    <property type="match status" value="1"/>
</dbReference>
<evidence type="ECO:0000313" key="5">
    <source>
        <dbReference type="EMBL" id="SPZ85021.1"/>
    </source>
</evidence>
<organism evidence="5 7">
    <name type="scientific">Sphingobacterium multivorum</name>
    <dbReference type="NCBI Taxonomy" id="28454"/>
    <lineage>
        <taxon>Bacteria</taxon>
        <taxon>Pseudomonadati</taxon>
        <taxon>Bacteroidota</taxon>
        <taxon>Sphingobacteriia</taxon>
        <taxon>Sphingobacteriales</taxon>
        <taxon>Sphingobacteriaceae</taxon>
        <taxon>Sphingobacterium</taxon>
    </lineage>
</organism>
<feature type="domain" description="HTH hxlR-type" evidence="4">
    <location>
        <begin position="16"/>
        <end position="119"/>
    </location>
</feature>
<dbReference type="PANTHER" id="PTHR33204:SF29">
    <property type="entry name" value="TRANSCRIPTIONAL REGULATOR"/>
    <property type="match status" value="1"/>
</dbReference>
<reference evidence="6 8" key="2">
    <citation type="submission" date="2019-10" db="EMBL/GenBank/DDBJ databases">
        <authorList>
            <person name="Karimi E."/>
        </authorList>
    </citation>
    <scope>NUCLEOTIDE SEQUENCE [LARGE SCALE GENOMIC DNA]</scope>
    <source>
        <strain evidence="6">Sphingobacterium sp. 8BC</strain>
    </source>
</reference>